<dbReference type="EMBL" id="LR724049">
    <property type="protein sequence ID" value="VWO94551.1"/>
    <property type="molecule type" value="Genomic_DNA"/>
</dbReference>
<evidence type="ECO:0000256" key="2">
    <source>
        <dbReference type="ARBA" id="ARBA00022741"/>
    </source>
</evidence>
<feature type="compositionally biased region" description="Low complexity" evidence="5">
    <location>
        <begin position="10"/>
        <end position="22"/>
    </location>
</feature>
<name>A0A5K1JSI5_9APHY</name>
<dbReference type="PROSITE" id="PS00108">
    <property type="entry name" value="PROTEIN_KINASE_ST"/>
    <property type="match status" value="1"/>
</dbReference>
<feature type="region of interest" description="Disordered" evidence="5">
    <location>
        <begin position="499"/>
        <end position="582"/>
    </location>
</feature>
<dbReference type="Gene3D" id="2.60.200.20">
    <property type="match status" value="1"/>
</dbReference>
<reference evidence="8" key="1">
    <citation type="submission" date="2019-10" db="EMBL/GenBank/DDBJ databases">
        <authorList>
            <person name="Nor Muhammad N."/>
        </authorList>
    </citation>
    <scope>NUCLEOTIDE SEQUENCE</scope>
</reference>
<evidence type="ECO:0000256" key="3">
    <source>
        <dbReference type="ARBA" id="ARBA00022840"/>
    </source>
</evidence>
<evidence type="ECO:0000256" key="5">
    <source>
        <dbReference type="SAM" id="MobiDB-lite"/>
    </source>
</evidence>
<dbReference type="InterPro" id="IPR011009">
    <property type="entry name" value="Kinase-like_dom_sf"/>
</dbReference>
<dbReference type="GO" id="GO:0004672">
    <property type="term" value="F:protein kinase activity"/>
    <property type="evidence" value="ECO:0007669"/>
    <property type="project" value="InterPro"/>
</dbReference>
<feature type="domain" description="Protein kinase" evidence="7">
    <location>
        <begin position="168"/>
        <end position="415"/>
    </location>
</feature>
<evidence type="ECO:0000256" key="1">
    <source>
        <dbReference type="ARBA" id="ARBA00005575"/>
    </source>
</evidence>
<dbReference type="SMART" id="SM00240">
    <property type="entry name" value="FHA"/>
    <property type="match status" value="1"/>
</dbReference>
<dbReference type="InterPro" id="IPR000253">
    <property type="entry name" value="FHA_dom"/>
</dbReference>
<feature type="domain" description="FHA" evidence="6">
    <location>
        <begin position="59"/>
        <end position="114"/>
    </location>
</feature>
<dbReference type="SUPFAM" id="SSF56112">
    <property type="entry name" value="Protein kinase-like (PK-like)"/>
    <property type="match status" value="1"/>
</dbReference>
<evidence type="ECO:0000259" key="6">
    <source>
        <dbReference type="PROSITE" id="PS50006"/>
    </source>
</evidence>
<dbReference type="SMART" id="SM00220">
    <property type="entry name" value="S_TKc"/>
    <property type="match status" value="1"/>
</dbReference>
<evidence type="ECO:0000259" key="7">
    <source>
        <dbReference type="PROSITE" id="PS50011"/>
    </source>
</evidence>
<comment type="similarity">
    <text evidence="1">Belongs to the protein kinase superfamily. CAMK Ser/Thr protein kinase family. CHEK2 subfamily.</text>
</comment>
<accession>A0A5K1JSI5</accession>
<protein>
    <submittedName>
        <fullName evidence="8">Multicopper oxidase</fullName>
    </submittedName>
</protein>
<dbReference type="PANTHER" id="PTHR24347">
    <property type="entry name" value="SERINE/THREONINE-PROTEIN KINASE"/>
    <property type="match status" value="1"/>
</dbReference>
<dbReference type="AlphaFoldDB" id="A0A5K1JSI5"/>
<dbReference type="InterPro" id="IPR008984">
    <property type="entry name" value="SMAD_FHA_dom_sf"/>
</dbReference>
<evidence type="ECO:0000256" key="4">
    <source>
        <dbReference type="PROSITE-ProRule" id="PRU10141"/>
    </source>
</evidence>
<evidence type="ECO:0000313" key="8">
    <source>
        <dbReference type="EMBL" id="VWO94551.1"/>
    </source>
</evidence>
<organism evidence="8">
    <name type="scientific">Ganoderma boninense</name>
    <dbReference type="NCBI Taxonomy" id="34458"/>
    <lineage>
        <taxon>Eukaryota</taxon>
        <taxon>Fungi</taxon>
        <taxon>Dikarya</taxon>
        <taxon>Basidiomycota</taxon>
        <taxon>Agaricomycotina</taxon>
        <taxon>Agaricomycetes</taxon>
        <taxon>Polyporales</taxon>
        <taxon>Polyporaceae</taxon>
        <taxon>Ganoderma</taxon>
    </lineage>
</organism>
<dbReference type="InterPro" id="IPR008271">
    <property type="entry name" value="Ser/Thr_kinase_AS"/>
</dbReference>
<feature type="region of interest" description="Disordered" evidence="5">
    <location>
        <begin position="1"/>
        <end position="22"/>
    </location>
</feature>
<gene>
    <name evidence="8" type="primary">E3Q7G1</name>
</gene>
<dbReference type="PROSITE" id="PS00107">
    <property type="entry name" value="PROTEIN_KINASE_ATP"/>
    <property type="match status" value="1"/>
</dbReference>
<dbReference type="GO" id="GO:0005524">
    <property type="term" value="F:ATP binding"/>
    <property type="evidence" value="ECO:0007669"/>
    <property type="project" value="UniProtKB-UniRule"/>
</dbReference>
<dbReference type="InterPro" id="IPR000719">
    <property type="entry name" value="Prot_kinase_dom"/>
</dbReference>
<feature type="compositionally biased region" description="Basic and acidic residues" evidence="5">
    <location>
        <begin position="658"/>
        <end position="670"/>
    </location>
</feature>
<dbReference type="SUPFAM" id="SSF49879">
    <property type="entry name" value="SMAD/FHA domain"/>
    <property type="match status" value="1"/>
</dbReference>
<dbReference type="PROSITE" id="PS50006">
    <property type="entry name" value="FHA_DOMAIN"/>
    <property type="match status" value="1"/>
</dbReference>
<dbReference type="Pfam" id="PF00498">
    <property type="entry name" value="FHA"/>
    <property type="match status" value="1"/>
</dbReference>
<feature type="region of interest" description="Disordered" evidence="5">
    <location>
        <begin position="599"/>
        <end position="719"/>
    </location>
</feature>
<dbReference type="Gene3D" id="1.10.510.10">
    <property type="entry name" value="Transferase(Phosphotransferase) domain 1"/>
    <property type="match status" value="1"/>
</dbReference>
<proteinExistence type="inferred from homology"/>
<feature type="region of interest" description="Disordered" evidence="5">
    <location>
        <begin position="418"/>
        <end position="487"/>
    </location>
</feature>
<dbReference type="Gene3D" id="3.30.200.20">
    <property type="entry name" value="Phosphorylase Kinase, domain 1"/>
    <property type="match status" value="1"/>
</dbReference>
<keyword evidence="2 4" id="KW-0547">Nucleotide-binding</keyword>
<dbReference type="CDD" id="cd00060">
    <property type="entry name" value="FHA"/>
    <property type="match status" value="1"/>
</dbReference>
<sequence>MADRSSPVSQPTQAATQTQLASQQHHIVEDTNLWGFLIPCNSNNPHISRINFHKPKKVYTLGRTSRNDIRLPKCQIVSSKHCVFQWDGVEDPSASAVTVTDFSSNGTFINGVRIAEPNKPQSRILYDGNEISFGSCLPRPIETAHEDYRFIFRKRRPGAAADSLDESYDIQHVLGSGSFATVVKALHRTEGQWYAVKIVQQNKLRQGILGERRDFQQKALVREIDIMKRLHHPNICRYKDVFIEEDNVSESEVQYFTYQICEALHYVHEMGIAHRDLKPDNILLTDDKPPIVKVADFGLAKMVDSVTFLHTMCGTPEYLAPEVVKNTERNERYDKVVDSWSMGVIVFALLTMCTPFVEFPEGTDVATQIANRQVEWAVLHKFHVSESCEDFVRKLLDLDPTTRMTLTDARAHPWLAEQAAAASATKDNNKKEENEEGPVVTTQPSQEEDLDLAQSRASLPPDTQYDVESEEPSNVGPEVSMRSLGGPSHLALGLMSVALGTSDPEPQPPQVQYDQREGDGNGHGPIETPPHVEGNNAEEREDNGAEHQGQQDDGSQPHTVQRRADVIRRAQHKGIELPAPSQVMEARAAEELDVVDVSVDPIPQPGASTTSTHLSAVPASRADGKRKATELYPEYPVAPGDGSNAAMEHGHSARGPKRGRESESELESREGGGITAAVDRSPSAKKARTSGEQLEAAAAVTGEEEELEECGSRLGCGRG</sequence>
<dbReference type="PROSITE" id="PS50011">
    <property type="entry name" value="PROTEIN_KINASE_DOM"/>
    <property type="match status" value="1"/>
</dbReference>
<feature type="binding site" evidence="4">
    <location>
        <position position="197"/>
    </location>
    <ligand>
        <name>ATP</name>
        <dbReference type="ChEBI" id="CHEBI:30616"/>
    </ligand>
</feature>
<dbReference type="Pfam" id="PF00069">
    <property type="entry name" value="Pkinase"/>
    <property type="match status" value="1"/>
</dbReference>
<keyword evidence="3 4" id="KW-0067">ATP-binding</keyword>
<dbReference type="InterPro" id="IPR017441">
    <property type="entry name" value="Protein_kinase_ATP_BS"/>
</dbReference>